<dbReference type="SMART" id="SM00343">
    <property type="entry name" value="ZnF_C2HC"/>
    <property type="match status" value="1"/>
</dbReference>
<reference evidence="5" key="1">
    <citation type="journal article" date="2013" name="Nature">
        <title>Draft genome of the wheat A-genome progenitor Triticum urartu.</title>
        <authorList>
            <person name="Ling H.Q."/>
            <person name="Zhao S."/>
            <person name="Liu D."/>
            <person name="Wang J."/>
            <person name="Sun H."/>
            <person name="Zhang C."/>
            <person name="Fan H."/>
            <person name="Li D."/>
            <person name="Dong L."/>
            <person name="Tao Y."/>
            <person name="Gao C."/>
            <person name="Wu H."/>
            <person name="Li Y."/>
            <person name="Cui Y."/>
            <person name="Guo X."/>
            <person name="Zheng S."/>
            <person name="Wang B."/>
            <person name="Yu K."/>
            <person name="Liang Q."/>
            <person name="Yang W."/>
            <person name="Lou X."/>
            <person name="Chen J."/>
            <person name="Feng M."/>
            <person name="Jian J."/>
            <person name="Zhang X."/>
            <person name="Luo G."/>
            <person name="Jiang Y."/>
            <person name="Liu J."/>
            <person name="Wang Z."/>
            <person name="Sha Y."/>
            <person name="Zhang B."/>
            <person name="Wu H."/>
            <person name="Tang D."/>
            <person name="Shen Q."/>
            <person name="Xue P."/>
            <person name="Zou S."/>
            <person name="Wang X."/>
            <person name="Liu X."/>
            <person name="Wang F."/>
            <person name="Yang Y."/>
            <person name="An X."/>
            <person name="Dong Z."/>
            <person name="Zhang K."/>
            <person name="Zhang X."/>
            <person name="Luo M.C."/>
            <person name="Dvorak J."/>
            <person name="Tong Y."/>
            <person name="Wang J."/>
            <person name="Yang H."/>
            <person name="Li Z."/>
            <person name="Wang D."/>
            <person name="Zhang A."/>
            <person name="Wang J."/>
        </authorList>
    </citation>
    <scope>NUCLEOTIDE SEQUENCE</scope>
    <source>
        <strain evidence="5">cv. G1812</strain>
    </source>
</reference>
<name>A0A8R7PGC0_TRIUA</name>
<feature type="domain" description="CCHC-type" evidence="3">
    <location>
        <begin position="91"/>
        <end position="104"/>
    </location>
</feature>
<dbReference type="AlphaFoldDB" id="A0A8R7PGC0"/>
<evidence type="ECO:0000313" key="4">
    <source>
        <dbReference type="EnsemblPlants" id="TuG1812G0200003735.01.T01"/>
    </source>
</evidence>
<protein>
    <recommendedName>
        <fullName evidence="3">CCHC-type domain-containing protein</fullName>
    </recommendedName>
</protein>
<dbReference type="PANTHER" id="PTHR34222">
    <property type="entry name" value="GAG_PRE-INTEGRS DOMAIN-CONTAINING PROTEIN"/>
    <property type="match status" value="1"/>
</dbReference>
<dbReference type="InterPro" id="IPR036875">
    <property type="entry name" value="Znf_CCHC_sf"/>
</dbReference>
<dbReference type="SUPFAM" id="SSF57756">
    <property type="entry name" value="Retrovirus zinc finger-like domains"/>
    <property type="match status" value="1"/>
</dbReference>
<keyword evidence="5" id="KW-1185">Reference proteome</keyword>
<dbReference type="Proteomes" id="UP000015106">
    <property type="component" value="Chromosome 2"/>
</dbReference>
<dbReference type="GO" id="GO:0003676">
    <property type="term" value="F:nucleic acid binding"/>
    <property type="evidence" value="ECO:0007669"/>
    <property type="project" value="InterPro"/>
</dbReference>
<evidence type="ECO:0000256" key="1">
    <source>
        <dbReference type="PROSITE-ProRule" id="PRU00047"/>
    </source>
</evidence>
<dbReference type="Gramene" id="TuG1812G0200003735.01.T01">
    <property type="protein sequence ID" value="TuG1812G0200003735.01.T01"/>
    <property type="gene ID" value="TuG1812G0200003735.01"/>
</dbReference>
<evidence type="ECO:0000256" key="2">
    <source>
        <dbReference type="SAM" id="MobiDB-lite"/>
    </source>
</evidence>
<accession>A0A8R7PGC0</accession>
<reference evidence="4" key="2">
    <citation type="submission" date="2018-03" db="EMBL/GenBank/DDBJ databases">
        <title>The Triticum urartu genome reveals the dynamic nature of wheat genome evolution.</title>
        <authorList>
            <person name="Ling H."/>
            <person name="Ma B."/>
            <person name="Shi X."/>
            <person name="Liu H."/>
            <person name="Dong L."/>
            <person name="Sun H."/>
            <person name="Cao Y."/>
            <person name="Gao Q."/>
            <person name="Zheng S."/>
            <person name="Li Y."/>
            <person name="Yu Y."/>
            <person name="Du H."/>
            <person name="Qi M."/>
            <person name="Li Y."/>
            <person name="Yu H."/>
            <person name="Cui Y."/>
            <person name="Wang N."/>
            <person name="Chen C."/>
            <person name="Wu H."/>
            <person name="Zhao Y."/>
            <person name="Zhang J."/>
            <person name="Li Y."/>
            <person name="Zhou W."/>
            <person name="Zhang B."/>
            <person name="Hu W."/>
            <person name="Eijk M."/>
            <person name="Tang J."/>
            <person name="Witsenboer H."/>
            <person name="Zhao S."/>
            <person name="Li Z."/>
            <person name="Zhang A."/>
            <person name="Wang D."/>
            <person name="Liang C."/>
        </authorList>
    </citation>
    <scope>NUCLEOTIDE SEQUENCE [LARGE SCALE GENOMIC DNA]</scope>
    <source>
        <strain evidence="4">cv. G1812</strain>
    </source>
</reference>
<keyword evidence="1" id="KW-0479">Metal-binding</keyword>
<keyword evidence="1" id="KW-0863">Zinc-finger</keyword>
<dbReference type="EnsemblPlants" id="TuG1812G0200003735.01.T01">
    <property type="protein sequence ID" value="TuG1812G0200003735.01.T01"/>
    <property type="gene ID" value="TuG1812G0200003735.01"/>
</dbReference>
<organism evidence="4 5">
    <name type="scientific">Triticum urartu</name>
    <name type="common">Red wild einkorn</name>
    <name type="synonym">Crithodium urartu</name>
    <dbReference type="NCBI Taxonomy" id="4572"/>
    <lineage>
        <taxon>Eukaryota</taxon>
        <taxon>Viridiplantae</taxon>
        <taxon>Streptophyta</taxon>
        <taxon>Embryophyta</taxon>
        <taxon>Tracheophyta</taxon>
        <taxon>Spermatophyta</taxon>
        <taxon>Magnoliopsida</taxon>
        <taxon>Liliopsida</taxon>
        <taxon>Poales</taxon>
        <taxon>Poaceae</taxon>
        <taxon>BOP clade</taxon>
        <taxon>Pooideae</taxon>
        <taxon>Triticodae</taxon>
        <taxon>Triticeae</taxon>
        <taxon>Triticinae</taxon>
        <taxon>Triticum</taxon>
    </lineage>
</organism>
<dbReference type="PROSITE" id="PS50158">
    <property type="entry name" value="ZF_CCHC"/>
    <property type="match status" value="1"/>
</dbReference>
<sequence length="224" mass="25542">MHWGCPFFLECISNMKKWIERRRVIQFLKGLNSEFEGRRATMFHQPTLPTLEEAIAAIAQEEVRLKVMKSNIVTPSRPAFIVTRSNETRECFNCGKVGHLSRDCDAPRKPTHGRGRGNDQGRPRGFRGGVRGRGYMIGHKANVAVQDEQSYDKVQVSAKELEELRKLKKGMESMGGKDQRDSTFGDFAHFANANEERHHWIIRRAKGQAWTGTSKKELAFALIN</sequence>
<keyword evidence="1" id="KW-0862">Zinc</keyword>
<feature type="region of interest" description="Disordered" evidence="2">
    <location>
        <begin position="103"/>
        <end position="131"/>
    </location>
</feature>
<reference evidence="4" key="3">
    <citation type="submission" date="2022-06" db="UniProtKB">
        <authorList>
            <consortium name="EnsemblPlants"/>
        </authorList>
    </citation>
    <scope>IDENTIFICATION</scope>
</reference>
<dbReference type="Pfam" id="PF00098">
    <property type="entry name" value="zf-CCHC"/>
    <property type="match status" value="1"/>
</dbReference>
<dbReference type="PANTHER" id="PTHR34222:SF100">
    <property type="entry name" value="CCHC-TYPE DOMAIN-CONTAINING PROTEIN"/>
    <property type="match status" value="1"/>
</dbReference>
<dbReference type="InterPro" id="IPR001878">
    <property type="entry name" value="Znf_CCHC"/>
</dbReference>
<evidence type="ECO:0000259" key="3">
    <source>
        <dbReference type="PROSITE" id="PS50158"/>
    </source>
</evidence>
<proteinExistence type="predicted"/>
<evidence type="ECO:0000313" key="5">
    <source>
        <dbReference type="Proteomes" id="UP000015106"/>
    </source>
</evidence>
<dbReference type="GO" id="GO:0008270">
    <property type="term" value="F:zinc ion binding"/>
    <property type="evidence" value="ECO:0007669"/>
    <property type="project" value="UniProtKB-KW"/>
</dbReference>
<dbReference type="Gene3D" id="4.10.60.10">
    <property type="entry name" value="Zinc finger, CCHC-type"/>
    <property type="match status" value="1"/>
</dbReference>